<dbReference type="Pfam" id="PF01571">
    <property type="entry name" value="GCV_T"/>
    <property type="match status" value="1"/>
</dbReference>
<dbReference type="InterPro" id="IPR006222">
    <property type="entry name" value="GCVT_N"/>
</dbReference>
<organism evidence="2 3">
    <name type="scientific">SAR92 clade bacterium H455</name>
    <dbReference type="NCBI Taxonomy" id="2974818"/>
    <lineage>
        <taxon>Bacteria</taxon>
        <taxon>Pseudomonadati</taxon>
        <taxon>Pseudomonadota</taxon>
        <taxon>Gammaproteobacteria</taxon>
        <taxon>Cellvibrionales</taxon>
        <taxon>Porticoccaceae</taxon>
        <taxon>SAR92 clade</taxon>
    </lineage>
</organism>
<reference evidence="2" key="1">
    <citation type="submission" date="2022-08" db="EMBL/GenBank/DDBJ databases">
        <title>Catabolic pathway analysis in culturable SAR92 clade bacteria reveals their overlooked roles in DMSP degradation in coastal seas.</title>
        <authorList>
            <person name="He X."/>
            <person name="Zhang X."/>
            <person name="Zhang Y."/>
        </authorList>
    </citation>
    <scope>NUCLEOTIDE SEQUENCE</scope>
    <source>
        <strain evidence="2">H455</strain>
    </source>
</reference>
<evidence type="ECO:0000313" key="2">
    <source>
        <dbReference type="EMBL" id="UVW36166.1"/>
    </source>
</evidence>
<evidence type="ECO:0000259" key="1">
    <source>
        <dbReference type="Pfam" id="PF01571"/>
    </source>
</evidence>
<proteinExistence type="predicted"/>
<accession>A0ABY5TU05</accession>
<name>A0ABY5TU05_9GAMM</name>
<sequence length="229" mass="24552">MNSFTLPTSALRRSQLYRRHTKLGADFVTLGDSVVVSHYQSMGDEKIQAQQLGLVDLSTLPRIGFKGASTPDWALSLGIDLPTEPNRALVQADGTLVARLSQSELLLTSGLDNLSQCIVDATEAAPAKSVYSLPRSDSHSWLVLCGSQASATLAKVCGVDLRAHKFANGEVAQTSIAKINGVIVRHDQGKKLSYSIFSDSSSVEFLWDSLLDAMAEFNGTAIGIQALKD</sequence>
<evidence type="ECO:0000313" key="3">
    <source>
        <dbReference type="Proteomes" id="UP001059934"/>
    </source>
</evidence>
<dbReference type="Proteomes" id="UP001059934">
    <property type="component" value="Chromosome"/>
</dbReference>
<dbReference type="Gene3D" id="3.30.70.1520">
    <property type="entry name" value="Heterotetrameric sarcosine oxidase"/>
    <property type="match status" value="1"/>
</dbReference>
<dbReference type="EMBL" id="CP103416">
    <property type="protein sequence ID" value="UVW36166.1"/>
    <property type="molecule type" value="Genomic_DNA"/>
</dbReference>
<gene>
    <name evidence="2" type="ORF">NYF23_06035</name>
</gene>
<dbReference type="Gene3D" id="3.30.1360.120">
    <property type="entry name" value="Probable tRNA modification gtpase trme, domain 1"/>
    <property type="match status" value="1"/>
</dbReference>
<dbReference type="SUPFAM" id="SSF103025">
    <property type="entry name" value="Folate-binding domain"/>
    <property type="match status" value="1"/>
</dbReference>
<dbReference type="InterPro" id="IPR027266">
    <property type="entry name" value="TrmE/GcvT-like"/>
</dbReference>
<protein>
    <recommendedName>
        <fullName evidence="1">GCVT N-terminal domain-containing protein</fullName>
    </recommendedName>
</protein>
<feature type="domain" description="GCVT N-terminal" evidence="1">
    <location>
        <begin position="92"/>
        <end position="227"/>
    </location>
</feature>
<keyword evidence="3" id="KW-1185">Reference proteome</keyword>